<sequence length="219" mass="24458">MNGVHDMGGMHGMGPVRHEKYEPVFHAPWEARTFALMLAAGAWRKWNIDASRYTRELIPAADYLRMSYYERWFASLVELLVTRGLVTRAEIESGRAAPGSPRATPPLTADKVPSILRSGALASRSGPAAPRFQVGQRVRARNTHPAGHTRLPRYARGKLGTIGRDHGVYVFPDTNAQFLGEKPQHVYSVRFAARELWGEQASPGDAVYVDMWDDYLEPA</sequence>
<proteinExistence type="inferred from homology"/>
<comment type="similarity">
    <text evidence="2 5">Belongs to the nitrile hydratase subunit beta family.</text>
</comment>
<dbReference type="Pfam" id="PF21006">
    <property type="entry name" value="NHase_beta_N"/>
    <property type="match status" value="1"/>
</dbReference>
<dbReference type="GO" id="GO:0018822">
    <property type="term" value="F:nitrile hydratase activity"/>
    <property type="evidence" value="ECO:0007669"/>
    <property type="project" value="UniProtKB-EC"/>
</dbReference>
<evidence type="ECO:0000313" key="8">
    <source>
        <dbReference type="EMBL" id="TMJ13878.1"/>
    </source>
</evidence>
<dbReference type="InterPro" id="IPR008990">
    <property type="entry name" value="Elect_transpt_acc-like_dom_sf"/>
</dbReference>
<dbReference type="EC" id="4.2.1.84" evidence="5"/>
<reference evidence="8 9" key="1">
    <citation type="journal article" date="2019" name="Nat. Microbiol.">
        <title>Mediterranean grassland soil C-N compound turnover is dependent on rainfall and depth, and is mediated by genomically divergent microorganisms.</title>
        <authorList>
            <person name="Diamond S."/>
            <person name="Andeer P.F."/>
            <person name="Li Z."/>
            <person name="Crits-Christoph A."/>
            <person name="Burstein D."/>
            <person name="Anantharaman K."/>
            <person name="Lane K.R."/>
            <person name="Thomas B.C."/>
            <person name="Pan C."/>
            <person name="Northen T.R."/>
            <person name="Banfield J.F."/>
        </authorList>
    </citation>
    <scope>NUCLEOTIDE SEQUENCE [LARGE SCALE GENOMIC DNA]</scope>
    <source>
        <strain evidence="8">NP_5</strain>
    </source>
</reference>
<dbReference type="PIRSF" id="PIRSF001427">
    <property type="entry name" value="NHase_beta"/>
    <property type="match status" value="1"/>
</dbReference>
<dbReference type="InterPro" id="IPR024690">
    <property type="entry name" value="CN_hydtase_beta_dom_C"/>
</dbReference>
<dbReference type="Gene3D" id="1.10.472.20">
    <property type="entry name" value="Nitrile hydratase, beta subunit"/>
    <property type="match status" value="1"/>
</dbReference>
<evidence type="ECO:0000259" key="7">
    <source>
        <dbReference type="Pfam" id="PF21006"/>
    </source>
</evidence>
<comment type="catalytic activity">
    <reaction evidence="4 5">
        <text>an aliphatic primary amide = an aliphatic nitrile + H2O</text>
        <dbReference type="Rhea" id="RHEA:12673"/>
        <dbReference type="ChEBI" id="CHEBI:15377"/>
        <dbReference type="ChEBI" id="CHEBI:65285"/>
        <dbReference type="ChEBI" id="CHEBI:80291"/>
        <dbReference type="EC" id="4.2.1.84"/>
    </reaction>
</comment>
<comment type="function">
    <text evidence="1 5">NHase catalyzes the hydration of various nitrile compounds to the corresponding amides.</text>
</comment>
<dbReference type="NCBIfam" id="TIGR03888">
    <property type="entry name" value="nitrile_beta"/>
    <property type="match status" value="1"/>
</dbReference>
<evidence type="ECO:0000313" key="9">
    <source>
        <dbReference type="Proteomes" id="UP000320393"/>
    </source>
</evidence>
<gene>
    <name evidence="8" type="primary">nthB</name>
    <name evidence="8" type="ORF">E6H02_04380</name>
</gene>
<accession>A0A537M0R9</accession>
<keyword evidence="3 5" id="KW-0456">Lyase</keyword>
<comment type="caution">
    <text evidence="8">The sequence shown here is derived from an EMBL/GenBank/DDBJ whole genome shotgun (WGS) entry which is preliminary data.</text>
</comment>
<evidence type="ECO:0000256" key="5">
    <source>
        <dbReference type="PIRNR" id="PIRNR001427"/>
    </source>
</evidence>
<protein>
    <recommendedName>
        <fullName evidence="5">Nitrile hydratase subunit beta</fullName>
        <shortName evidence="5">NHase</shortName>
        <ecNumber evidence="5">4.2.1.84</ecNumber>
    </recommendedName>
</protein>
<dbReference type="InterPro" id="IPR049054">
    <property type="entry name" value="CN_hydtase_beta-like_N"/>
</dbReference>
<name>A0A537M0R9_9BACT</name>
<evidence type="ECO:0000256" key="2">
    <source>
        <dbReference type="ARBA" id="ARBA00009098"/>
    </source>
</evidence>
<dbReference type="InterPro" id="IPR042262">
    <property type="entry name" value="CN_hydtase_beta_C"/>
</dbReference>
<dbReference type="Proteomes" id="UP000320393">
    <property type="component" value="Unassembled WGS sequence"/>
</dbReference>
<feature type="domain" description="Nitrile hydratase beta subunit-like N-terminal" evidence="7">
    <location>
        <begin position="1"/>
        <end position="99"/>
    </location>
</feature>
<dbReference type="EMBL" id="VBAM01000139">
    <property type="protein sequence ID" value="TMJ13878.1"/>
    <property type="molecule type" value="Genomic_DNA"/>
</dbReference>
<dbReference type="InterPro" id="IPR003168">
    <property type="entry name" value="Nitrile_hydratase_bsu"/>
</dbReference>
<dbReference type="GO" id="GO:0046914">
    <property type="term" value="F:transition metal ion binding"/>
    <property type="evidence" value="ECO:0007669"/>
    <property type="project" value="InterPro"/>
</dbReference>
<organism evidence="8 9">
    <name type="scientific">Candidatus Segetimicrobium genomatis</name>
    <dbReference type="NCBI Taxonomy" id="2569760"/>
    <lineage>
        <taxon>Bacteria</taxon>
        <taxon>Bacillati</taxon>
        <taxon>Candidatus Sysuimicrobiota</taxon>
        <taxon>Candidatus Sysuimicrobiia</taxon>
        <taxon>Candidatus Sysuimicrobiales</taxon>
        <taxon>Candidatus Segetimicrobiaceae</taxon>
        <taxon>Candidatus Segetimicrobium</taxon>
    </lineage>
</organism>
<dbReference type="AlphaFoldDB" id="A0A537M0R9"/>
<evidence type="ECO:0000256" key="1">
    <source>
        <dbReference type="ARBA" id="ARBA00004042"/>
    </source>
</evidence>
<evidence type="ECO:0000259" key="6">
    <source>
        <dbReference type="Pfam" id="PF02211"/>
    </source>
</evidence>
<evidence type="ECO:0000256" key="3">
    <source>
        <dbReference type="ARBA" id="ARBA00023239"/>
    </source>
</evidence>
<evidence type="ECO:0000256" key="4">
    <source>
        <dbReference type="ARBA" id="ARBA00044877"/>
    </source>
</evidence>
<dbReference type="Pfam" id="PF02211">
    <property type="entry name" value="NHase_beta_C"/>
    <property type="match status" value="1"/>
</dbReference>
<feature type="domain" description="Nitrile hydratase beta subunit" evidence="6">
    <location>
        <begin position="123"/>
        <end position="218"/>
    </location>
</feature>
<dbReference type="Gene3D" id="2.30.30.50">
    <property type="match status" value="1"/>
</dbReference>
<dbReference type="SUPFAM" id="SSF50090">
    <property type="entry name" value="Electron transport accessory proteins"/>
    <property type="match status" value="1"/>
</dbReference>